<dbReference type="RefSeq" id="WP_134776324.1">
    <property type="nucleotide sequence ID" value="NZ_JAYLLN010000033.1"/>
</dbReference>
<evidence type="ECO:0000313" key="2">
    <source>
        <dbReference type="EMBL" id="MEI5985776.1"/>
    </source>
</evidence>
<dbReference type="InterPro" id="IPR037873">
    <property type="entry name" value="BamE-like"/>
</dbReference>
<gene>
    <name evidence="2" type="ORF">VJ786_12785</name>
</gene>
<dbReference type="Proteomes" id="UP001363035">
    <property type="component" value="Unassembled WGS sequence"/>
</dbReference>
<organism evidence="2 3">
    <name type="scientific">Sphingobacterium tenebrionis</name>
    <dbReference type="NCBI Taxonomy" id="3111775"/>
    <lineage>
        <taxon>Bacteria</taxon>
        <taxon>Pseudomonadati</taxon>
        <taxon>Bacteroidota</taxon>
        <taxon>Sphingobacteriia</taxon>
        <taxon>Sphingobacteriales</taxon>
        <taxon>Sphingobacteriaceae</taxon>
        <taxon>Sphingobacterium</taxon>
    </lineage>
</organism>
<proteinExistence type="predicted"/>
<sequence>MIKTKTSLYLLSVSLLLVGFLSSCISTNLAYMKNQNMNKLSLGMNIEQVSDLLGKKYVISKKEIVNQDTLEIISYRGFPNDEEVYLFTFKNNKLEKWEREFIPKYRVMEQK</sequence>
<dbReference type="Gene3D" id="3.30.1450.10">
    <property type="match status" value="1"/>
</dbReference>
<comment type="caution">
    <text evidence="2">The sequence shown here is derived from an EMBL/GenBank/DDBJ whole genome shotgun (WGS) entry which is preliminary data.</text>
</comment>
<keyword evidence="1" id="KW-0732">Signal</keyword>
<evidence type="ECO:0008006" key="4">
    <source>
        <dbReference type="Google" id="ProtNLM"/>
    </source>
</evidence>
<protein>
    <recommendedName>
        <fullName evidence="4">Lipoprotein SmpA/OmlA domain-containing protein</fullName>
    </recommendedName>
</protein>
<dbReference type="EMBL" id="JAYLLN010000033">
    <property type="protein sequence ID" value="MEI5985776.1"/>
    <property type="molecule type" value="Genomic_DNA"/>
</dbReference>
<evidence type="ECO:0000256" key="1">
    <source>
        <dbReference type="ARBA" id="ARBA00022729"/>
    </source>
</evidence>
<evidence type="ECO:0000313" key="3">
    <source>
        <dbReference type="Proteomes" id="UP001363035"/>
    </source>
</evidence>
<accession>A0ABU8I8H0</accession>
<name>A0ABU8I8H0_9SPHI</name>
<reference evidence="2 3" key="1">
    <citation type="submission" date="2024-01" db="EMBL/GenBank/DDBJ databases">
        <title>Sphingobacterium tenebrionis sp. nov., a novel endophyte isolated from tenebrio molitor intestines.</title>
        <authorList>
            <person name="Zhang C."/>
        </authorList>
    </citation>
    <scope>NUCLEOTIDE SEQUENCE [LARGE SCALE GENOMIC DNA]</scope>
    <source>
        <strain evidence="2 3">PU5-4</strain>
    </source>
</reference>
<dbReference type="PROSITE" id="PS51257">
    <property type="entry name" value="PROKAR_LIPOPROTEIN"/>
    <property type="match status" value="1"/>
</dbReference>
<keyword evidence="3" id="KW-1185">Reference proteome</keyword>